<dbReference type="OrthoDB" id="5984008at2759"/>
<evidence type="ECO:0000256" key="8">
    <source>
        <dbReference type="SAM" id="Phobius"/>
    </source>
</evidence>
<protein>
    <recommendedName>
        <fullName evidence="11">Ionotropic receptor</fullName>
    </recommendedName>
</protein>
<proteinExistence type="predicted"/>
<keyword evidence="2" id="KW-1003">Cell membrane</keyword>
<dbReference type="GO" id="GO:0005886">
    <property type="term" value="C:plasma membrane"/>
    <property type="evidence" value="ECO:0007669"/>
    <property type="project" value="UniProtKB-SubCell"/>
</dbReference>
<evidence type="ECO:0000313" key="10">
    <source>
        <dbReference type="Proteomes" id="UP000708208"/>
    </source>
</evidence>
<evidence type="ECO:0000256" key="5">
    <source>
        <dbReference type="ARBA" id="ARBA00023136"/>
    </source>
</evidence>
<dbReference type="Proteomes" id="UP000708208">
    <property type="component" value="Unassembled WGS sequence"/>
</dbReference>
<reference evidence="9" key="1">
    <citation type="submission" date="2021-06" db="EMBL/GenBank/DDBJ databases">
        <authorList>
            <person name="Hodson N. C."/>
            <person name="Mongue J. A."/>
            <person name="Jaron S. K."/>
        </authorList>
    </citation>
    <scope>NUCLEOTIDE SEQUENCE</scope>
</reference>
<organism evidence="9 10">
    <name type="scientific">Allacma fusca</name>
    <dbReference type="NCBI Taxonomy" id="39272"/>
    <lineage>
        <taxon>Eukaryota</taxon>
        <taxon>Metazoa</taxon>
        <taxon>Ecdysozoa</taxon>
        <taxon>Arthropoda</taxon>
        <taxon>Hexapoda</taxon>
        <taxon>Collembola</taxon>
        <taxon>Symphypleona</taxon>
        <taxon>Sminthuridae</taxon>
        <taxon>Allacma</taxon>
    </lineage>
</organism>
<name>A0A8J2KPI1_9HEXA</name>
<accession>A0A8J2KPI1</accession>
<evidence type="ECO:0000256" key="7">
    <source>
        <dbReference type="ARBA" id="ARBA00023180"/>
    </source>
</evidence>
<feature type="non-terminal residue" evidence="9">
    <location>
        <position position="1"/>
    </location>
</feature>
<feature type="transmembrane region" description="Helical" evidence="8">
    <location>
        <begin position="70"/>
        <end position="95"/>
    </location>
</feature>
<comment type="caution">
    <text evidence="9">The sequence shown here is derived from an EMBL/GenBank/DDBJ whole genome shotgun (WGS) entry which is preliminary data.</text>
</comment>
<dbReference type="EMBL" id="CAJVCH010174917">
    <property type="protein sequence ID" value="CAG7729191.1"/>
    <property type="molecule type" value="Genomic_DNA"/>
</dbReference>
<keyword evidence="5 8" id="KW-0472">Membrane</keyword>
<dbReference type="AlphaFoldDB" id="A0A8J2KPI1"/>
<comment type="subcellular location">
    <subcellularLocation>
        <location evidence="1">Cell membrane</location>
        <topology evidence="1">Multi-pass membrane protein</topology>
    </subcellularLocation>
</comment>
<evidence type="ECO:0000256" key="4">
    <source>
        <dbReference type="ARBA" id="ARBA00022989"/>
    </source>
</evidence>
<keyword evidence="3 8" id="KW-0812">Transmembrane</keyword>
<keyword evidence="10" id="KW-1185">Reference proteome</keyword>
<evidence type="ECO:0000256" key="2">
    <source>
        <dbReference type="ARBA" id="ARBA00022475"/>
    </source>
</evidence>
<evidence type="ECO:0000256" key="3">
    <source>
        <dbReference type="ARBA" id="ARBA00022692"/>
    </source>
</evidence>
<feature type="transmembrane region" description="Helical" evidence="8">
    <location>
        <begin position="352"/>
        <end position="373"/>
    </location>
</feature>
<evidence type="ECO:0000256" key="6">
    <source>
        <dbReference type="ARBA" id="ARBA00023170"/>
    </source>
</evidence>
<evidence type="ECO:0000313" key="9">
    <source>
        <dbReference type="EMBL" id="CAG7729191.1"/>
    </source>
</evidence>
<dbReference type="PANTHER" id="PTHR42643">
    <property type="entry name" value="IONOTROPIC RECEPTOR 20A-RELATED"/>
    <property type="match status" value="1"/>
</dbReference>
<gene>
    <name evidence="9" type="ORF">AFUS01_LOCUS17924</name>
</gene>
<feature type="transmembrane region" description="Helical" evidence="8">
    <location>
        <begin position="134"/>
        <end position="153"/>
    </location>
</feature>
<evidence type="ECO:0008006" key="11">
    <source>
        <dbReference type="Google" id="ProtNLM"/>
    </source>
</evidence>
<keyword evidence="4 8" id="KW-1133">Transmembrane helix</keyword>
<dbReference type="InterPro" id="IPR052192">
    <property type="entry name" value="Insect_Ionotropic_Sensory_Rcpt"/>
</dbReference>
<evidence type="ECO:0000256" key="1">
    <source>
        <dbReference type="ARBA" id="ARBA00004651"/>
    </source>
</evidence>
<sequence>EHKAYSNLRQNPDGSWNGFIGVLANGTVDIAFWMGNTYQRFPYVDFTSTAINMPLIFMSSLPQPRIDKFAILYVFDGPAWLAIALSLILPVPFYYYKLKLEGFTTNIKMADVLYNSTMMPFCAMLQQSRNIPKSVLGLSAMFLFYAIVIGISFNSNLMAFLTLPESDSVPGTPEELSQMKDYKITIVHYVGAACDVFFSRPPNPTYANIKERMDYVKFKSSVNAAVKTAVRSKSVLIDYEQLMRINAARNLTMYPGYSPVKFSRTSILDLFVSLPLRKYSKLTEAIADNNSKFVSTGHYMKWFDNTIASLQSRGMAWLRSIQKGGSGDNSSKALVNVIDEAVRAGDVKPFKVAHFVLALGFLVISLTLTLVAFGSELAWYDIARKYKTEQVGLIIVTDPNIAII</sequence>
<feature type="transmembrane region" description="Helical" evidence="8">
    <location>
        <begin position="16"/>
        <end position="35"/>
    </location>
</feature>
<keyword evidence="7" id="KW-0325">Glycoprotein</keyword>
<dbReference type="PANTHER" id="PTHR42643:SF24">
    <property type="entry name" value="IONOTROPIC RECEPTOR 60A"/>
    <property type="match status" value="1"/>
</dbReference>
<keyword evidence="6" id="KW-0675">Receptor</keyword>